<sequence>MDYKGKGISQSTNDDALKKIMLYIEEGGSAPNLSSLKHVKTAEEGPMTLEEAKLKTLGFTEWLELHNLASKSQGAIVDQLLKNLKAKFKWIDPTADKLGITSPPQLTDFEFPRADLKRKRIAKNTSGGVRQRKYSGRWDAKELESTSGSHISHI</sequence>
<accession>A0ABQ5D064</accession>
<comment type="caution">
    <text evidence="1">The sequence shown here is derived from an EMBL/GenBank/DDBJ whole genome shotgun (WGS) entry which is preliminary data.</text>
</comment>
<evidence type="ECO:0000313" key="1">
    <source>
        <dbReference type="EMBL" id="GJT32735.1"/>
    </source>
</evidence>
<organism evidence="1 2">
    <name type="scientific">Tanacetum coccineum</name>
    <dbReference type="NCBI Taxonomy" id="301880"/>
    <lineage>
        <taxon>Eukaryota</taxon>
        <taxon>Viridiplantae</taxon>
        <taxon>Streptophyta</taxon>
        <taxon>Embryophyta</taxon>
        <taxon>Tracheophyta</taxon>
        <taxon>Spermatophyta</taxon>
        <taxon>Magnoliopsida</taxon>
        <taxon>eudicotyledons</taxon>
        <taxon>Gunneridae</taxon>
        <taxon>Pentapetalae</taxon>
        <taxon>asterids</taxon>
        <taxon>campanulids</taxon>
        <taxon>Asterales</taxon>
        <taxon>Asteraceae</taxon>
        <taxon>Asteroideae</taxon>
        <taxon>Anthemideae</taxon>
        <taxon>Anthemidinae</taxon>
        <taxon>Tanacetum</taxon>
    </lineage>
</organism>
<keyword evidence="2" id="KW-1185">Reference proteome</keyword>
<protein>
    <submittedName>
        <fullName evidence="1">Uncharacterized protein</fullName>
    </submittedName>
</protein>
<dbReference type="Proteomes" id="UP001151760">
    <property type="component" value="Unassembled WGS sequence"/>
</dbReference>
<reference evidence="1" key="2">
    <citation type="submission" date="2022-01" db="EMBL/GenBank/DDBJ databases">
        <authorList>
            <person name="Yamashiro T."/>
            <person name="Shiraishi A."/>
            <person name="Satake H."/>
            <person name="Nakayama K."/>
        </authorList>
    </citation>
    <scope>NUCLEOTIDE SEQUENCE</scope>
</reference>
<gene>
    <name evidence="1" type="ORF">Tco_0923154</name>
</gene>
<reference evidence="1" key="1">
    <citation type="journal article" date="2022" name="Int. J. Mol. Sci.">
        <title>Draft Genome of Tanacetum Coccineum: Genomic Comparison of Closely Related Tanacetum-Family Plants.</title>
        <authorList>
            <person name="Yamashiro T."/>
            <person name="Shiraishi A."/>
            <person name="Nakayama K."/>
            <person name="Satake H."/>
        </authorList>
    </citation>
    <scope>NUCLEOTIDE SEQUENCE</scope>
</reference>
<proteinExistence type="predicted"/>
<evidence type="ECO:0000313" key="2">
    <source>
        <dbReference type="Proteomes" id="UP001151760"/>
    </source>
</evidence>
<dbReference type="EMBL" id="BQNB010014817">
    <property type="protein sequence ID" value="GJT32735.1"/>
    <property type="molecule type" value="Genomic_DNA"/>
</dbReference>
<name>A0ABQ5D064_9ASTR</name>